<dbReference type="InterPro" id="IPR051531">
    <property type="entry name" value="N-acetyltransferase"/>
</dbReference>
<keyword evidence="1 5" id="KW-0808">Transferase</keyword>
<dbReference type="InterPro" id="IPR000182">
    <property type="entry name" value="GNAT_dom"/>
</dbReference>
<evidence type="ECO:0000256" key="1">
    <source>
        <dbReference type="ARBA" id="ARBA00022679"/>
    </source>
</evidence>
<dbReference type="PANTHER" id="PTHR43792:SF8">
    <property type="entry name" value="[RIBOSOMAL PROTEIN US5]-ALANINE N-ACETYLTRANSFERASE"/>
    <property type="match status" value="1"/>
</dbReference>
<organism evidence="5 6">
    <name type="scientific">Sulfobacillus benefaciens</name>
    <dbReference type="NCBI Taxonomy" id="453960"/>
    <lineage>
        <taxon>Bacteria</taxon>
        <taxon>Bacillati</taxon>
        <taxon>Bacillota</taxon>
        <taxon>Clostridia</taxon>
        <taxon>Eubacteriales</taxon>
        <taxon>Clostridiales Family XVII. Incertae Sedis</taxon>
        <taxon>Sulfobacillus</taxon>
    </lineage>
</organism>
<evidence type="ECO:0000256" key="2">
    <source>
        <dbReference type="ARBA" id="ARBA00023315"/>
    </source>
</evidence>
<dbReference type="PANTHER" id="PTHR43792">
    <property type="entry name" value="GNAT FAMILY, PUTATIVE (AFU_ORTHOLOGUE AFUA_3G00765)-RELATED-RELATED"/>
    <property type="match status" value="1"/>
</dbReference>
<dbReference type="Proteomes" id="UP000242972">
    <property type="component" value="Unassembled WGS sequence"/>
</dbReference>
<dbReference type="SUPFAM" id="SSF55729">
    <property type="entry name" value="Acyl-CoA N-acyltransferases (Nat)"/>
    <property type="match status" value="1"/>
</dbReference>
<dbReference type="GO" id="GO:0005737">
    <property type="term" value="C:cytoplasm"/>
    <property type="evidence" value="ECO:0007669"/>
    <property type="project" value="TreeGrafter"/>
</dbReference>
<proteinExistence type="inferred from homology"/>
<dbReference type="Gene3D" id="3.40.630.30">
    <property type="match status" value="1"/>
</dbReference>
<evidence type="ECO:0000313" key="5">
    <source>
        <dbReference type="EMBL" id="PSR34180.1"/>
    </source>
</evidence>
<protein>
    <submittedName>
        <fullName evidence="5">RimJ/RimL family protein N-acetyltransferase</fullName>
    </submittedName>
</protein>
<comment type="caution">
    <text evidence="5">The sequence shown here is derived from an EMBL/GenBank/DDBJ whole genome shotgun (WGS) entry which is preliminary data.</text>
</comment>
<dbReference type="GO" id="GO:0008999">
    <property type="term" value="F:protein-N-terminal-alanine acetyltransferase activity"/>
    <property type="evidence" value="ECO:0007669"/>
    <property type="project" value="TreeGrafter"/>
</dbReference>
<dbReference type="AlphaFoldDB" id="A0A2T2XI72"/>
<reference evidence="5 6" key="1">
    <citation type="journal article" date="2014" name="BMC Genomics">
        <title>Comparison of environmental and isolate Sulfobacillus genomes reveals diverse carbon, sulfur, nitrogen, and hydrogen metabolisms.</title>
        <authorList>
            <person name="Justice N.B."/>
            <person name="Norman A."/>
            <person name="Brown C.T."/>
            <person name="Singh A."/>
            <person name="Thomas B.C."/>
            <person name="Banfield J.F."/>
        </authorList>
    </citation>
    <scope>NUCLEOTIDE SEQUENCE [LARGE SCALE GENOMIC DNA]</scope>
    <source>
        <strain evidence="5">AMDSBA4</strain>
    </source>
</reference>
<feature type="domain" description="N-acetyltransferase" evidence="4">
    <location>
        <begin position="8"/>
        <end position="152"/>
    </location>
</feature>
<keyword evidence="2" id="KW-0012">Acyltransferase</keyword>
<dbReference type="Pfam" id="PF13302">
    <property type="entry name" value="Acetyltransf_3"/>
    <property type="match status" value="1"/>
</dbReference>
<name>A0A2T2XI72_9FIRM</name>
<evidence type="ECO:0000256" key="3">
    <source>
        <dbReference type="ARBA" id="ARBA00038502"/>
    </source>
</evidence>
<comment type="similarity">
    <text evidence="3">Belongs to the acetyltransferase family. RimJ subfamily.</text>
</comment>
<evidence type="ECO:0000259" key="4">
    <source>
        <dbReference type="Pfam" id="PF13302"/>
    </source>
</evidence>
<evidence type="ECO:0000313" key="6">
    <source>
        <dbReference type="Proteomes" id="UP000242972"/>
    </source>
</evidence>
<accession>A0A2T2XI72</accession>
<dbReference type="InterPro" id="IPR016181">
    <property type="entry name" value="Acyl_CoA_acyltransferase"/>
</dbReference>
<sequence length="191" mass="21857">MVVTDGFLRIQQLNVQDAAIWARIYVDNKDFLQPWNPVMGPEFFTVAGQTQLLQKASEYWQADRGYGYGIYRNGEPNPVGRVTLSNVVRGAWESCTLGYWVAKQYNRQGLATGAVRLVSQAAFASLGLHRIQAAIMPRNRASLTVIKNAKFKYEGYARHYLKIADQWEDHEIFSLIKEDWELHEGNSHSQF</sequence>
<gene>
    <name evidence="5" type="ORF">C7B46_06420</name>
</gene>
<dbReference type="EMBL" id="PXYW01000011">
    <property type="protein sequence ID" value="PSR34180.1"/>
    <property type="molecule type" value="Genomic_DNA"/>
</dbReference>